<dbReference type="InterPro" id="IPR009262">
    <property type="entry name" value="SLC35_F1/F2/F6"/>
</dbReference>
<comment type="similarity">
    <text evidence="2">Belongs to the SLC35F solute transporter family.</text>
</comment>
<feature type="transmembrane region" description="Helical" evidence="8">
    <location>
        <begin position="332"/>
        <end position="350"/>
    </location>
</feature>
<feature type="transmembrane region" description="Helical" evidence="8">
    <location>
        <begin position="243"/>
        <end position="263"/>
    </location>
</feature>
<evidence type="ECO:0000256" key="8">
    <source>
        <dbReference type="SAM" id="Phobius"/>
    </source>
</evidence>
<dbReference type="AlphaFoldDB" id="D8Q0F1"/>
<evidence type="ECO:0000256" key="5">
    <source>
        <dbReference type="ARBA" id="ARBA00022989"/>
    </source>
</evidence>
<keyword evidence="4 8" id="KW-0812">Transmembrane</keyword>
<evidence type="ECO:0000256" key="3">
    <source>
        <dbReference type="ARBA" id="ARBA00022448"/>
    </source>
</evidence>
<keyword evidence="3" id="KW-0813">Transport</keyword>
<comment type="subcellular location">
    <subcellularLocation>
        <location evidence="1">Membrane</location>
        <topology evidence="1">Multi-pass membrane protein</topology>
    </subcellularLocation>
</comment>
<organism evidence="10">
    <name type="scientific">Schizophyllum commune (strain H4-8 / FGSC 9210)</name>
    <name type="common">Split gill fungus</name>
    <dbReference type="NCBI Taxonomy" id="578458"/>
    <lineage>
        <taxon>Eukaryota</taxon>
        <taxon>Fungi</taxon>
        <taxon>Dikarya</taxon>
        <taxon>Basidiomycota</taxon>
        <taxon>Agaricomycotina</taxon>
        <taxon>Agaricomycetes</taxon>
        <taxon>Agaricomycetidae</taxon>
        <taxon>Agaricales</taxon>
        <taxon>Schizophyllaceae</taxon>
        <taxon>Schizophyllum</taxon>
    </lineage>
</organism>
<feature type="transmembrane region" description="Helical" evidence="8">
    <location>
        <begin position="308"/>
        <end position="326"/>
    </location>
</feature>
<evidence type="ECO:0000313" key="9">
    <source>
        <dbReference type="EMBL" id="EFI98345.1"/>
    </source>
</evidence>
<dbReference type="PANTHER" id="PTHR14233:SF4">
    <property type="entry name" value="SOLUTE CARRIER FAMILY 35 MEMBER F2"/>
    <property type="match status" value="1"/>
</dbReference>
<reference evidence="9 10" key="1">
    <citation type="journal article" date="2010" name="Nat. Biotechnol.">
        <title>Genome sequence of the model mushroom Schizophyllum commune.</title>
        <authorList>
            <person name="Ohm R.A."/>
            <person name="de Jong J.F."/>
            <person name="Lugones L.G."/>
            <person name="Aerts A."/>
            <person name="Kothe E."/>
            <person name="Stajich J.E."/>
            <person name="de Vries R.P."/>
            <person name="Record E."/>
            <person name="Levasseur A."/>
            <person name="Baker S.E."/>
            <person name="Bartholomew K.A."/>
            <person name="Coutinho P.M."/>
            <person name="Erdmann S."/>
            <person name="Fowler T.J."/>
            <person name="Gathman A.C."/>
            <person name="Lombard V."/>
            <person name="Henrissat B."/>
            <person name="Knabe N."/>
            <person name="Kuees U."/>
            <person name="Lilly W.W."/>
            <person name="Lindquist E."/>
            <person name="Lucas S."/>
            <person name="Magnuson J.K."/>
            <person name="Piumi F."/>
            <person name="Raudaskoski M."/>
            <person name="Salamov A."/>
            <person name="Schmutz J."/>
            <person name="Schwarze F.W.M.R."/>
            <person name="vanKuyk P.A."/>
            <person name="Horton J.S."/>
            <person name="Grigoriev I.V."/>
            <person name="Woesten H.A.B."/>
        </authorList>
    </citation>
    <scope>NUCLEOTIDE SEQUENCE [LARGE SCALE GENOMIC DNA]</scope>
    <source>
        <strain evidence="10">H4-8 / FGSC 9210</strain>
    </source>
</reference>
<dbReference type="EMBL" id="GL377305">
    <property type="protein sequence ID" value="EFI98345.1"/>
    <property type="molecule type" value="Genomic_DNA"/>
</dbReference>
<dbReference type="PANTHER" id="PTHR14233">
    <property type="entry name" value="DUF914-RELATED"/>
    <property type="match status" value="1"/>
</dbReference>
<dbReference type="GO" id="GO:0016020">
    <property type="term" value="C:membrane"/>
    <property type="evidence" value="ECO:0007669"/>
    <property type="project" value="UniProtKB-SubCell"/>
</dbReference>
<dbReference type="OrthoDB" id="429955at2759"/>
<name>D8Q0F1_SCHCM</name>
<dbReference type="VEuPathDB" id="FungiDB:SCHCODRAFT_01348554"/>
<feature type="transmembrane region" description="Helical" evidence="8">
    <location>
        <begin position="96"/>
        <end position="115"/>
    </location>
</feature>
<feature type="transmembrane region" description="Helical" evidence="8">
    <location>
        <begin position="283"/>
        <end position="301"/>
    </location>
</feature>
<evidence type="ECO:0000256" key="1">
    <source>
        <dbReference type="ARBA" id="ARBA00004141"/>
    </source>
</evidence>
<evidence type="ECO:0000256" key="7">
    <source>
        <dbReference type="SAM" id="MobiDB-lite"/>
    </source>
</evidence>
<dbReference type="STRING" id="578458.D8Q0F1"/>
<dbReference type="InParanoid" id="D8Q0F1"/>
<dbReference type="Proteomes" id="UP000007431">
    <property type="component" value="Unassembled WGS sequence"/>
</dbReference>
<dbReference type="OMA" id="VRYHWAQ"/>
<dbReference type="Pfam" id="PF06027">
    <property type="entry name" value="SLC35F"/>
    <property type="match status" value="1"/>
</dbReference>
<feature type="transmembrane region" description="Helical" evidence="8">
    <location>
        <begin position="59"/>
        <end position="80"/>
    </location>
</feature>
<proteinExistence type="inferred from homology"/>
<evidence type="ECO:0008006" key="11">
    <source>
        <dbReference type="Google" id="ProtNLM"/>
    </source>
</evidence>
<evidence type="ECO:0000256" key="6">
    <source>
        <dbReference type="ARBA" id="ARBA00023136"/>
    </source>
</evidence>
<protein>
    <recommendedName>
        <fullName evidence="11">DUF914-domain-containing protein</fullName>
    </recommendedName>
</protein>
<sequence>MASSPQLDYKESLDGRSASLRRSDEDSLVKKPPPIVFTSPAAFAGSVSDRLRSVFTKRFILVLLGGQLVSLCITCTNVTTTELTNRNWALSTTQSVFLYFSLFMIYAPYTMYQYGIKGYAKMLLRDGWKYLILAACDVEGNFLVVKAYQYTNLLSCMMLAAWSTPVCMFFTWVYLRTRYHWTQLLGVCVAIGGLGMLVASDVITDKDWQAADKGKGDAFIIAGATLYGFTNATEEFLVRRRPLYEVVGALGLFGFIICGAQAGGLEHQGMLEATWNGATVGLIIAYTSAMFILYTVAPLLYRAASSTYYNISLLTADFYGLLFGAIHYTPYWLYFIAFITVILGLVVYFWHSRPEEQGDVIAAAPGYVRKRGEQSDEESGTQA</sequence>
<accession>D8Q0F1</accession>
<keyword evidence="10" id="KW-1185">Reference proteome</keyword>
<gene>
    <name evidence="9" type="ORF">SCHCODRAFT_15278</name>
</gene>
<dbReference type="eggNOG" id="KOG2766">
    <property type="taxonomic scope" value="Eukaryota"/>
</dbReference>
<keyword evidence="6 8" id="KW-0472">Membrane</keyword>
<feature type="transmembrane region" description="Helical" evidence="8">
    <location>
        <begin position="153"/>
        <end position="175"/>
    </location>
</feature>
<evidence type="ECO:0000256" key="4">
    <source>
        <dbReference type="ARBA" id="ARBA00022692"/>
    </source>
</evidence>
<dbReference type="FunCoup" id="D8Q0F1">
    <property type="interactions" value="134"/>
</dbReference>
<dbReference type="HOGENOM" id="CLU_039639_3_1_1"/>
<keyword evidence="5 8" id="KW-1133">Transmembrane helix</keyword>
<feature type="region of interest" description="Disordered" evidence="7">
    <location>
        <begin position="1"/>
        <end position="28"/>
    </location>
</feature>
<dbReference type="GO" id="GO:0022857">
    <property type="term" value="F:transmembrane transporter activity"/>
    <property type="evidence" value="ECO:0007669"/>
    <property type="project" value="InterPro"/>
</dbReference>
<dbReference type="InterPro" id="IPR052221">
    <property type="entry name" value="SLC35F_Transporter"/>
</dbReference>
<evidence type="ECO:0000256" key="2">
    <source>
        <dbReference type="ARBA" id="ARBA00007863"/>
    </source>
</evidence>
<feature type="transmembrane region" description="Helical" evidence="8">
    <location>
        <begin position="181"/>
        <end position="199"/>
    </location>
</feature>
<evidence type="ECO:0000313" key="10">
    <source>
        <dbReference type="Proteomes" id="UP000007431"/>
    </source>
</evidence>